<keyword evidence="2" id="KW-0732">Signal</keyword>
<dbReference type="Proteomes" id="UP001252875">
    <property type="component" value="Unassembled WGS sequence"/>
</dbReference>
<keyword evidence="1" id="KW-1133">Transmembrane helix</keyword>
<protein>
    <submittedName>
        <fullName evidence="5">DUF916 and DUF3324 domain-containing protein</fullName>
    </submittedName>
</protein>
<dbReference type="EMBL" id="JARPYI010000001">
    <property type="protein sequence ID" value="MDT2598497.1"/>
    <property type="molecule type" value="Genomic_DNA"/>
</dbReference>
<dbReference type="RefSeq" id="WP_311821210.1">
    <property type="nucleotide sequence ID" value="NZ_JARPYF010000001.1"/>
</dbReference>
<evidence type="ECO:0000259" key="3">
    <source>
        <dbReference type="Pfam" id="PF06030"/>
    </source>
</evidence>
<gene>
    <name evidence="5" type="ORF">P7D85_01850</name>
</gene>
<organism evidence="5 6">
    <name type="scientific">Enterococcus hulanensis</name>
    <dbReference type="NCBI Taxonomy" id="2559929"/>
    <lineage>
        <taxon>Bacteria</taxon>
        <taxon>Bacillati</taxon>
        <taxon>Bacillota</taxon>
        <taxon>Bacilli</taxon>
        <taxon>Lactobacillales</taxon>
        <taxon>Enterococcaceae</taxon>
        <taxon>Enterococcus</taxon>
    </lineage>
</organism>
<evidence type="ECO:0000256" key="2">
    <source>
        <dbReference type="SAM" id="SignalP"/>
    </source>
</evidence>
<keyword evidence="1" id="KW-0472">Membrane</keyword>
<comment type="caution">
    <text evidence="5">The sequence shown here is derived from an EMBL/GenBank/DDBJ whole genome shotgun (WGS) entry which is preliminary data.</text>
</comment>
<dbReference type="InterPro" id="IPR010317">
    <property type="entry name" value="WxLIP_PGBD"/>
</dbReference>
<evidence type="ECO:0000313" key="6">
    <source>
        <dbReference type="Proteomes" id="UP001252875"/>
    </source>
</evidence>
<dbReference type="Pfam" id="PF11797">
    <property type="entry name" value="WxLIP_HBD"/>
    <property type="match status" value="1"/>
</dbReference>
<sequence>MKRLKQFLVFLLAVSVMPFSQVFAEEESAGYSVAKVAPTTSQVNESSSFYDLLVTPGEELTIQSELTNHDSAPVKVKMADYTTYTNANGEINYSAALKKKEADKSLKVPFSEIAKIEDDPIVTLSPGEKRIVSMKINIPQDASEGVILGSWYFEKETEEQTDDQEKDTKKTGITIENKFAYAMAVKLTVKKEISAPSLKLLEVSPDLNNYKKVINATVQNDRPAIVSNLNFSGKVTRKGETTPLITGKLEDRKMAPNSNFQVPFFLGKEQLKSGEYSLHLKGTTTDAKWEAKSWVWIKDFTITKEEAAKLNKEAINDPEPEPNYLVYLLYVIIGLLVLLLLITLFHRKKKEKNENGK</sequence>
<reference evidence="5 6" key="1">
    <citation type="submission" date="2023-03" db="EMBL/GenBank/DDBJ databases">
        <authorList>
            <person name="Shen W."/>
            <person name="Cai J."/>
        </authorList>
    </citation>
    <scope>NUCLEOTIDE SEQUENCE [LARGE SCALE GENOMIC DNA]</scope>
    <source>
        <strain evidence="5 6">D6-4</strain>
    </source>
</reference>
<feature type="signal peptide" evidence="2">
    <location>
        <begin position="1"/>
        <end position="24"/>
    </location>
</feature>
<dbReference type="InterPro" id="IPR021759">
    <property type="entry name" value="WxLIP_HBD"/>
</dbReference>
<proteinExistence type="predicted"/>
<feature type="domain" description="WxL Interacting Protein host binding" evidence="4">
    <location>
        <begin position="171"/>
        <end position="312"/>
    </location>
</feature>
<feature type="domain" description="WxL Interacting Protein peptidoglycan binding" evidence="3">
    <location>
        <begin position="31"/>
        <end position="155"/>
    </location>
</feature>
<evidence type="ECO:0000256" key="1">
    <source>
        <dbReference type="SAM" id="Phobius"/>
    </source>
</evidence>
<evidence type="ECO:0000259" key="4">
    <source>
        <dbReference type="Pfam" id="PF11797"/>
    </source>
</evidence>
<keyword evidence="1" id="KW-0812">Transmembrane</keyword>
<dbReference type="Pfam" id="PF06030">
    <property type="entry name" value="WxLIP_PGBD"/>
    <property type="match status" value="1"/>
</dbReference>
<accession>A0ABU3EUE8</accession>
<keyword evidence="6" id="KW-1185">Reference proteome</keyword>
<evidence type="ECO:0000313" key="5">
    <source>
        <dbReference type="EMBL" id="MDT2598497.1"/>
    </source>
</evidence>
<feature type="transmembrane region" description="Helical" evidence="1">
    <location>
        <begin position="324"/>
        <end position="345"/>
    </location>
</feature>
<feature type="chain" id="PRO_5046079066" evidence="2">
    <location>
        <begin position="25"/>
        <end position="357"/>
    </location>
</feature>
<name>A0ABU3EUE8_9ENTE</name>